<protein>
    <submittedName>
        <fullName evidence="3">Ascorbate-specific phospho transferase enzyme IIB component</fullName>
    </submittedName>
</protein>
<accession>A0A087E869</accession>
<evidence type="ECO:0000313" key="4">
    <source>
        <dbReference type="Proteomes" id="UP000029055"/>
    </source>
</evidence>
<dbReference type="AlphaFoldDB" id="A0A087E869"/>
<dbReference type="GO" id="GO:0008982">
    <property type="term" value="F:protein-N(PI)-phosphohistidine-sugar phosphotransferase activity"/>
    <property type="evidence" value="ECO:0007669"/>
    <property type="project" value="InterPro"/>
</dbReference>
<dbReference type="Gene3D" id="3.40.50.2300">
    <property type="match status" value="1"/>
</dbReference>
<gene>
    <name evidence="3" type="ORF">BISU_0446</name>
</gene>
<dbReference type="Proteomes" id="UP000029055">
    <property type="component" value="Unassembled WGS sequence"/>
</dbReference>
<sequence length="90" mass="9308">MNILCVCGNGIGTSVLLKINVESAAADLDMDVTVTTSDAGSAKGTANMNDLVLTSAELAPELEGTTTPVEVVNNFMDADEITAILEKYAD</sequence>
<organism evidence="3 4">
    <name type="scientific">Bifidobacterium subtile</name>
    <dbReference type="NCBI Taxonomy" id="77635"/>
    <lineage>
        <taxon>Bacteria</taxon>
        <taxon>Bacillati</taxon>
        <taxon>Actinomycetota</taxon>
        <taxon>Actinomycetes</taxon>
        <taxon>Bifidobacteriales</taxon>
        <taxon>Bifidobacteriaceae</taxon>
        <taxon>Bifidobacterium</taxon>
    </lineage>
</organism>
<dbReference type="InterPro" id="IPR003501">
    <property type="entry name" value="PTS_EIIB_2/3"/>
</dbReference>
<dbReference type="EMBL" id="JGZR01000006">
    <property type="protein sequence ID" value="KFJ03970.1"/>
    <property type="molecule type" value="Genomic_DNA"/>
</dbReference>
<dbReference type="OrthoDB" id="6603449at2"/>
<evidence type="ECO:0000256" key="1">
    <source>
        <dbReference type="ARBA" id="ARBA00022679"/>
    </source>
</evidence>
<name>A0A087E869_9BIFI</name>
<dbReference type="CDD" id="cd05563">
    <property type="entry name" value="PTS_IIB_ascorbate"/>
    <property type="match status" value="1"/>
</dbReference>
<evidence type="ECO:0000313" key="3">
    <source>
        <dbReference type="EMBL" id="KFJ03970.1"/>
    </source>
</evidence>
<dbReference type="Pfam" id="PF02302">
    <property type="entry name" value="PTS_IIB"/>
    <property type="match status" value="1"/>
</dbReference>
<dbReference type="RefSeq" id="WP_024463282.1">
    <property type="nucleotide sequence ID" value="NZ_CP062939.1"/>
</dbReference>
<comment type="caution">
    <text evidence="3">The sequence shown here is derived from an EMBL/GenBank/DDBJ whole genome shotgun (WGS) entry which is preliminary data.</text>
</comment>
<dbReference type="InterPro" id="IPR036095">
    <property type="entry name" value="PTS_EIIB-like_sf"/>
</dbReference>
<dbReference type="GO" id="GO:0009401">
    <property type="term" value="P:phosphoenolpyruvate-dependent sugar phosphotransferase system"/>
    <property type="evidence" value="ECO:0007669"/>
    <property type="project" value="InterPro"/>
</dbReference>
<dbReference type="SUPFAM" id="SSF52794">
    <property type="entry name" value="PTS system IIB component-like"/>
    <property type="match status" value="1"/>
</dbReference>
<proteinExistence type="predicted"/>
<keyword evidence="4" id="KW-1185">Reference proteome</keyword>
<reference evidence="3 4" key="1">
    <citation type="submission" date="2014-03" db="EMBL/GenBank/DDBJ databases">
        <title>Genomics of Bifidobacteria.</title>
        <authorList>
            <person name="Ventura M."/>
            <person name="Milani C."/>
            <person name="Lugli G.A."/>
        </authorList>
    </citation>
    <scope>NUCLEOTIDE SEQUENCE [LARGE SCALE GENOMIC DNA]</scope>
    <source>
        <strain evidence="3 4">LMG 11597</strain>
    </source>
</reference>
<evidence type="ECO:0000259" key="2">
    <source>
        <dbReference type="PROSITE" id="PS51099"/>
    </source>
</evidence>
<feature type="domain" description="PTS EIIB type-2" evidence="2">
    <location>
        <begin position="1"/>
        <end position="90"/>
    </location>
</feature>
<dbReference type="eggNOG" id="COG3414">
    <property type="taxonomic scope" value="Bacteria"/>
</dbReference>
<dbReference type="InterPro" id="IPR013011">
    <property type="entry name" value="PTS_EIIB_2"/>
</dbReference>
<dbReference type="STRING" id="77635.BISU_0446"/>
<dbReference type="PROSITE" id="PS51099">
    <property type="entry name" value="PTS_EIIB_TYPE_2"/>
    <property type="match status" value="1"/>
</dbReference>
<keyword evidence="1 3" id="KW-0808">Transferase</keyword>